<evidence type="ECO:0000256" key="7">
    <source>
        <dbReference type="ARBA" id="ARBA00022927"/>
    </source>
</evidence>
<evidence type="ECO:0000256" key="5">
    <source>
        <dbReference type="ARBA" id="ARBA00022741"/>
    </source>
</evidence>
<evidence type="ECO:0000256" key="12">
    <source>
        <dbReference type="PIRSR" id="PIRSR606689-2"/>
    </source>
</evidence>
<keyword evidence="5 11" id="KW-0547">Nucleotide-binding</keyword>
<evidence type="ECO:0000256" key="2">
    <source>
        <dbReference type="ARBA" id="ARBA00010290"/>
    </source>
</evidence>
<keyword evidence="4" id="KW-0519">Myristate</keyword>
<evidence type="ECO:0000256" key="8">
    <source>
        <dbReference type="ARBA" id="ARBA00023034"/>
    </source>
</evidence>
<dbReference type="InterPro" id="IPR005225">
    <property type="entry name" value="Small_GTP-bd"/>
</dbReference>
<keyword evidence="9 11" id="KW-0342">GTP-binding</keyword>
<reference evidence="16" key="1">
    <citation type="journal article" date="2012" name="BMC Genomics">
        <title>Genome sequence of the necrotrophic fungus Penicillium digitatum, the main postharvest pathogen of citrus.</title>
        <authorList>
            <person name="Marcet-Houben M."/>
            <person name="Ballester A.-R."/>
            <person name="de la Fuente B."/>
            <person name="Harries E."/>
            <person name="Marcos J.F."/>
            <person name="Gonzalez-Candelas L."/>
            <person name="Gabaldon T."/>
        </authorList>
    </citation>
    <scope>NUCLEOTIDE SEQUENCE [LARGE SCALE GENOMIC DNA]</scope>
    <source>
        <strain evidence="16">PHI26 / CECT 20796</strain>
    </source>
</reference>
<proteinExistence type="inferred from homology"/>
<dbReference type="InterPro" id="IPR024156">
    <property type="entry name" value="Small_GTPase_ARF"/>
</dbReference>
<dbReference type="CDD" id="cd04150">
    <property type="entry name" value="Arf1_5_like"/>
    <property type="match status" value="1"/>
</dbReference>
<feature type="binding site" evidence="11">
    <location>
        <begin position="612"/>
        <end position="619"/>
    </location>
    <ligand>
        <name>GTP</name>
        <dbReference type="ChEBI" id="CHEBI:37565"/>
    </ligand>
</feature>
<dbReference type="OrthoDB" id="5430812at2759"/>
<sequence length="771" mass="87928">MSHTTDSRDSTAPQDYYSSLDYEGSLVEKFKNIDDKTQFYIAMRSLQDPLTRNFVLDFGNEEAWCASDLGTDELKRLLSKPRDKCFGTRWINIWAPEEQKESIRAITKSYGVSERLQGMMCTEPVHPTPKATTTPLPTKRTSHAPSDAPSFQHEADDAENALKHLVDPDKSRESASFKNLTFTQVTDQIWHFSSVDHGPRYTCIGYNTLFVIPTLSQSNGKDLPDGKRLWTWLIQCDDGTIISIQENPFARRKGVPIDEAKPVLDIVRRNIRFIFAGVSRQHFAMSESESLITIRVRRFSDLGPDQANIKQEDGPSLLFYYIFDDWVSSYGLIAKREHKYGVALEKLRAQMLDRPVVDLVNELHWLGRRLAVLKRLYQSYELIMRRLLQRQRMLRDEARSSQPAAIPYGTTFGDMGSVDMRQSNVMSNSCFQHTTEKSVGVQLSSTAVARFERLVDRINLYCLSEIENCLIEKESLTFLVSSFHVFFPRLLADVAENFNLIALKDSQAVEKLTRITILLAKATILFLPVSLMSAYFSTELAGVKNGYTKTQYWVSFTVIFVVSILLLTVFGYASDTVEGSEGLLATDNMGITFSRLFDRLWGRKEMRILMVGLDAAGKTTILYKLKLGEIVTTIPTIGFNVETVEYKNIQFTVWDVGGQDKIRPLWRHYFQNTQGIIFVVDSNDRDRVVEAREELQRMLNEDELRDALLLVFANKQDLPNAMSPAEITQQLGLQSLTRRAWFIQSTCATTGDGLYEGLEWLADALRKTNRD</sequence>
<keyword evidence="12" id="KW-0460">Magnesium</keyword>
<dbReference type="PRINTS" id="PR00328">
    <property type="entry name" value="SAR1GTPBP"/>
</dbReference>
<feature type="binding site" evidence="12">
    <location>
        <position position="636"/>
    </location>
    <ligand>
        <name>Mg(2+)</name>
        <dbReference type="ChEBI" id="CHEBI:18420"/>
    </ligand>
</feature>
<dbReference type="SUPFAM" id="SSF52540">
    <property type="entry name" value="P-loop containing nucleoside triphosphate hydrolases"/>
    <property type="match status" value="1"/>
</dbReference>
<dbReference type="Proteomes" id="UP000009882">
    <property type="component" value="Unassembled WGS sequence"/>
</dbReference>
<dbReference type="Pfam" id="PF00025">
    <property type="entry name" value="Arf"/>
    <property type="match status" value="1"/>
</dbReference>
<dbReference type="InterPro" id="IPR045872">
    <property type="entry name" value="Arf1-5-like"/>
</dbReference>
<dbReference type="OMA" id="FGTRWIN"/>
<keyword evidence="6" id="KW-0931">ER-Golgi transport</keyword>
<evidence type="ECO:0000256" key="4">
    <source>
        <dbReference type="ARBA" id="ARBA00022707"/>
    </source>
</evidence>
<comment type="subcellular location">
    <subcellularLocation>
        <location evidence="1">Golgi apparatus</location>
    </subcellularLocation>
</comment>
<dbReference type="AlphaFoldDB" id="K9FXM8"/>
<evidence type="ECO:0000256" key="13">
    <source>
        <dbReference type="SAM" id="MobiDB-lite"/>
    </source>
</evidence>
<evidence type="ECO:0000313" key="15">
    <source>
        <dbReference type="EMBL" id="EKV05811.1"/>
    </source>
</evidence>
<dbReference type="SMART" id="SM00177">
    <property type="entry name" value="ARF"/>
    <property type="match status" value="1"/>
</dbReference>
<keyword evidence="8" id="KW-0333">Golgi apparatus</keyword>
<comment type="similarity">
    <text evidence="2">Belongs to the small GTPase superfamily. Arf family.</text>
</comment>
<evidence type="ECO:0000256" key="11">
    <source>
        <dbReference type="PIRSR" id="PIRSR606689-1"/>
    </source>
</evidence>
<dbReference type="GO" id="GO:0015031">
    <property type="term" value="P:protein transport"/>
    <property type="evidence" value="ECO:0007669"/>
    <property type="project" value="UniProtKB-KW"/>
</dbReference>
<dbReference type="InterPro" id="IPR045861">
    <property type="entry name" value="CorA_cytoplasmic_dom"/>
</dbReference>
<comment type="caution">
    <text evidence="15">The sequence shown here is derived from an EMBL/GenBank/DDBJ whole genome shotgun (WGS) entry which is preliminary data.</text>
</comment>
<organism evidence="15 16">
    <name type="scientific">Penicillium digitatum (strain PHI26 / CECT 20796)</name>
    <name type="common">Green mold</name>
    <dbReference type="NCBI Taxonomy" id="1170229"/>
    <lineage>
        <taxon>Eukaryota</taxon>
        <taxon>Fungi</taxon>
        <taxon>Dikarya</taxon>
        <taxon>Ascomycota</taxon>
        <taxon>Pezizomycotina</taxon>
        <taxon>Eurotiomycetes</taxon>
        <taxon>Eurotiomycetidae</taxon>
        <taxon>Eurotiales</taxon>
        <taxon>Aspergillaceae</taxon>
        <taxon>Penicillium</taxon>
    </lineage>
</organism>
<dbReference type="InterPro" id="IPR027417">
    <property type="entry name" value="P-loop_NTPase"/>
</dbReference>
<dbReference type="eggNOG" id="KOG0070">
    <property type="taxonomic scope" value="Eukaryota"/>
</dbReference>
<keyword evidence="14" id="KW-0812">Transmembrane</keyword>
<dbReference type="SMART" id="SM00175">
    <property type="entry name" value="RAB"/>
    <property type="match status" value="1"/>
</dbReference>
<dbReference type="PROSITE" id="PS51417">
    <property type="entry name" value="ARF"/>
    <property type="match status" value="1"/>
</dbReference>
<feature type="binding site" evidence="11">
    <location>
        <position position="658"/>
    </location>
    <ligand>
        <name>GTP</name>
        <dbReference type="ChEBI" id="CHEBI:37565"/>
    </ligand>
</feature>
<evidence type="ECO:0000256" key="6">
    <source>
        <dbReference type="ARBA" id="ARBA00022892"/>
    </source>
</evidence>
<dbReference type="InterPro" id="IPR006689">
    <property type="entry name" value="Small_GTPase_ARF/SAR"/>
</dbReference>
<dbReference type="InParanoid" id="K9FXM8"/>
<keyword evidence="3" id="KW-0813">Transport</keyword>
<dbReference type="PANTHER" id="PTHR11711">
    <property type="entry name" value="ADP RIBOSYLATION FACTOR-RELATED"/>
    <property type="match status" value="1"/>
</dbReference>
<keyword evidence="7" id="KW-0653">Protein transport</keyword>
<dbReference type="SMART" id="SM00178">
    <property type="entry name" value="SAR"/>
    <property type="match status" value="1"/>
</dbReference>
<dbReference type="GO" id="GO:0005794">
    <property type="term" value="C:Golgi apparatus"/>
    <property type="evidence" value="ECO:0007669"/>
    <property type="project" value="UniProtKB-SubCell"/>
</dbReference>
<dbReference type="FunFam" id="3.40.50.300:FF:000024">
    <property type="entry name" value="ADP-ribosylation factor 1"/>
    <property type="match status" value="1"/>
</dbReference>
<dbReference type="GO" id="GO:0003924">
    <property type="term" value="F:GTPase activity"/>
    <property type="evidence" value="ECO:0007669"/>
    <property type="project" value="InterPro"/>
</dbReference>
<keyword evidence="14" id="KW-1133">Transmembrane helix</keyword>
<accession>K9FXM8</accession>
<keyword evidence="10" id="KW-0449">Lipoprotein</keyword>
<evidence type="ECO:0000256" key="10">
    <source>
        <dbReference type="ARBA" id="ARBA00023288"/>
    </source>
</evidence>
<keyword evidence="16" id="KW-1185">Reference proteome</keyword>
<dbReference type="STRING" id="1170229.K9FXM8"/>
<feature type="transmembrane region" description="Helical" evidence="14">
    <location>
        <begin position="552"/>
        <end position="573"/>
    </location>
</feature>
<dbReference type="GO" id="GO:0046872">
    <property type="term" value="F:metal ion binding"/>
    <property type="evidence" value="ECO:0007669"/>
    <property type="project" value="UniProtKB-KW"/>
</dbReference>
<dbReference type="SUPFAM" id="SSF143865">
    <property type="entry name" value="CorA soluble domain-like"/>
    <property type="match status" value="1"/>
</dbReference>
<evidence type="ECO:0008006" key="17">
    <source>
        <dbReference type="Google" id="ProtNLM"/>
    </source>
</evidence>
<dbReference type="HOGENOM" id="CLU_015417_1_0_1"/>
<evidence type="ECO:0000313" key="16">
    <source>
        <dbReference type="Proteomes" id="UP000009882"/>
    </source>
</evidence>
<evidence type="ECO:0000256" key="9">
    <source>
        <dbReference type="ARBA" id="ARBA00023134"/>
    </source>
</evidence>
<dbReference type="NCBIfam" id="TIGR00231">
    <property type="entry name" value="small_GTP"/>
    <property type="match status" value="1"/>
</dbReference>
<keyword evidence="14" id="KW-0472">Membrane</keyword>
<protein>
    <recommendedName>
        <fullName evidence="17">ADP-ribosylation factor</fullName>
    </recommendedName>
</protein>
<evidence type="ECO:0000256" key="1">
    <source>
        <dbReference type="ARBA" id="ARBA00004555"/>
    </source>
</evidence>
<evidence type="ECO:0000256" key="14">
    <source>
        <dbReference type="SAM" id="Phobius"/>
    </source>
</evidence>
<name>K9FXM8_PEND2</name>
<dbReference type="EMBL" id="AKCT01000296">
    <property type="protein sequence ID" value="EKV05811.1"/>
    <property type="molecule type" value="Genomic_DNA"/>
</dbReference>
<feature type="binding site" evidence="11">
    <location>
        <begin position="714"/>
        <end position="717"/>
    </location>
    <ligand>
        <name>GTP</name>
        <dbReference type="ChEBI" id="CHEBI:37565"/>
    </ligand>
</feature>
<evidence type="ECO:0000256" key="3">
    <source>
        <dbReference type="ARBA" id="ARBA00022448"/>
    </source>
</evidence>
<dbReference type="Gene3D" id="3.40.50.300">
    <property type="entry name" value="P-loop containing nucleotide triphosphate hydrolases"/>
    <property type="match status" value="1"/>
</dbReference>
<keyword evidence="12" id="KW-0479">Metal-binding</keyword>
<feature type="compositionally biased region" description="Low complexity" evidence="13">
    <location>
        <begin position="128"/>
        <end position="139"/>
    </location>
</feature>
<feature type="binding site" evidence="12">
    <location>
        <position position="619"/>
    </location>
    <ligand>
        <name>Mg(2+)</name>
        <dbReference type="ChEBI" id="CHEBI:18420"/>
    </ligand>
</feature>
<feature type="transmembrane region" description="Helical" evidence="14">
    <location>
        <begin position="512"/>
        <end position="532"/>
    </location>
</feature>
<dbReference type="GO" id="GO:0016192">
    <property type="term" value="P:vesicle-mediated transport"/>
    <property type="evidence" value="ECO:0007669"/>
    <property type="project" value="UniProtKB-KW"/>
</dbReference>
<feature type="region of interest" description="Disordered" evidence="13">
    <location>
        <begin position="122"/>
        <end position="152"/>
    </location>
</feature>
<dbReference type="GO" id="GO:0005525">
    <property type="term" value="F:GTP binding"/>
    <property type="evidence" value="ECO:0007669"/>
    <property type="project" value="UniProtKB-KW"/>
</dbReference>
<gene>
    <name evidence="15" type="ORF">PDIG_80080</name>
</gene>